<protein>
    <recommendedName>
        <fullName evidence="1">non-specific serine/threonine protein kinase</fullName>
        <ecNumber evidence="1">2.7.11.1</ecNumber>
    </recommendedName>
</protein>
<keyword evidence="2 10" id="KW-0723">Serine/threonine-protein kinase</keyword>
<dbReference type="PANTHER" id="PTHR44899">
    <property type="entry name" value="CAMK FAMILY PROTEIN KINASE"/>
    <property type="match status" value="1"/>
</dbReference>
<keyword evidence="3" id="KW-0808">Transferase</keyword>
<accession>A0AAE0FNP0</accession>
<keyword evidence="6 9" id="KW-0067">ATP-binding</keyword>
<dbReference type="Pfam" id="PF00069">
    <property type="entry name" value="Pkinase"/>
    <property type="match status" value="1"/>
</dbReference>
<name>A0AAE0FNP0_9CHLO</name>
<dbReference type="GO" id="GO:0005524">
    <property type="term" value="F:ATP binding"/>
    <property type="evidence" value="ECO:0007669"/>
    <property type="project" value="UniProtKB-UniRule"/>
</dbReference>
<dbReference type="InterPro" id="IPR051131">
    <property type="entry name" value="NEK_Ser/Thr_kinase_NIMA"/>
</dbReference>
<dbReference type="InterPro" id="IPR008271">
    <property type="entry name" value="Ser/Thr_kinase_AS"/>
</dbReference>
<dbReference type="AlphaFoldDB" id="A0AAE0FNP0"/>
<evidence type="ECO:0000259" key="11">
    <source>
        <dbReference type="PROSITE" id="PS50011"/>
    </source>
</evidence>
<evidence type="ECO:0000256" key="10">
    <source>
        <dbReference type="RuleBase" id="RU000304"/>
    </source>
</evidence>
<evidence type="ECO:0000256" key="5">
    <source>
        <dbReference type="ARBA" id="ARBA00022777"/>
    </source>
</evidence>
<evidence type="ECO:0000256" key="2">
    <source>
        <dbReference type="ARBA" id="ARBA00022527"/>
    </source>
</evidence>
<dbReference type="PROSITE" id="PS50011">
    <property type="entry name" value="PROTEIN_KINASE_DOM"/>
    <property type="match status" value="1"/>
</dbReference>
<dbReference type="SMART" id="SM00220">
    <property type="entry name" value="S_TKc"/>
    <property type="match status" value="1"/>
</dbReference>
<sequence length="243" mass="27709">MDRYKKLCVLGAGSFGKVYKVLNKDDGLEYVLKRIALSNSEDAKLKAFEEVDVLEDISHVFIVGIIEHFWDDEEQDLCVVMTYCQKGDLYTFIQKQWESNQLVPEATVWRFMVQMLSALAYLHSDMKIMHRDLKTQNIFMLERDDGKLCAMIGDFGLAKKLEETFAMAKTPLGTPFYMAPEIMSGNSYNYKSDMWALGCIGYELCTRDPAFGASTFPGVANKVLRGEYDPMPACYSQDLQKVI</sequence>
<keyword evidence="13" id="KW-1185">Reference proteome</keyword>
<dbReference type="Proteomes" id="UP001190700">
    <property type="component" value="Unassembled WGS sequence"/>
</dbReference>
<dbReference type="InterPro" id="IPR017441">
    <property type="entry name" value="Protein_kinase_ATP_BS"/>
</dbReference>
<evidence type="ECO:0000256" key="7">
    <source>
        <dbReference type="ARBA" id="ARBA00047899"/>
    </source>
</evidence>
<evidence type="ECO:0000256" key="3">
    <source>
        <dbReference type="ARBA" id="ARBA00022679"/>
    </source>
</evidence>
<reference evidence="12 13" key="1">
    <citation type="journal article" date="2015" name="Genome Biol. Evol.">
        <title>Comparative Genomics of a Bacterivorous Green Alga Reveals Evolutionary Causalities and Consequences of Phago-Mixotrophic Mode of Nutrition.</title>
        <authorList>
            <person name="Burns J.A."/>
            <person name="Paasch A."/>
            <person name="Narechania A."/>
            <person name="Kim E."/>
        </authorList>
    </citation>
    <scope>NUCLEOTIDE SEQUENCE [LARGE SCALE GENOMIC DNA]</scope>
    <source>
        <strain evidence="12 13">PLY_AMNH</strain>
    </source>
</reference>
<evidence type="ECO:0000256" key="4">
    <source>
        <dbReference type="ARBA" id="ARBA00022741"/>
    </source>
</evidence>
<evidence type="ECO:0000313" key="13">
    <source>
        <dbReference type="Proteomes" id="UP001190700"/>
    </source>
</evidence>
<dbReference type="Gene3D" id="3.30.200.20">
    <property type="entry name" value="Phosphorylase Kinase, domain 1"/>
    <property type="match status" value="1"/>
</dbReference>
<dbReference type="InterPro" id="IPR000719">
    <property type="entry name" value="Prot_kinase_dom"/>
</dbReference>
<organism evidence="12 13">
    <name type="scientific">Cymbomonas tetramitiformis</name>
    <dbReference type="NCBI Taxonomy" id="36881"/>
    <lineage>
        <taxon>Eukaryota</taxon>
        <taxon>Viridiplantae</taxon>
        <taxon>Chlorophyta</taxon>
        <taxon>Pyramimonadophyceae</taxon>
        <taxon>Pyramimonadales</taxon>
        <taxon>Pyramimonadaceae</taxon>
        <taxon>Cymbomonas</taxon>
    </lineage>
</organism>
<dbReference type="PANTHER" id="PTHR44899:SF7">
    <property type="entry name" value="NIMA-RELATED KINASE"/>
    <property type="match status" value="1"/>
</dbReference>
<feature type="binding site" evidence="9">
    <location>
        <position position="33"/>
    </location>
    <ligand>
        <name>ATP</name>
        <dbReference type="ChEBI" id="CHEBI:30616"/>
    </ligand>
</feature>
<dbReference type="SUPFAM" id="SSF56112">
    <property type="entry name" value="Protein kinase-like (PK-like)"/>
    <property type="match status" value="1"/>
</dbReference>
<evidence type="ECO:0000256" key="8">
    <source>
        <dbReference type="ARBA" id="ARBA00048679"/>
    </source>
</evidence>
<dbReference type="PIRSF" id="PIRSF000654">
    <property type="entry name" value="Integrin-linked_kinase"/>
    <property type="match status" value="1"/>
</dbReference>
<dbReference type="Gene3D" id="1.10.510.10">
    <property type="entry name" value="Transferase(Phosphotransferase) domain 1"/>
    <property type="match status" value="1"/>
</dbReference>
<evidence type="ECO:0000256" key="6">
    <source>
        <dbReference type="ARBA" id="ARBA00022840"/>
    </source>
</evidence>
<proteinExistence type="inferred from homology"/>
<feature type="domain" description="Protein kinase" evidence="11">
    <location>
        <begin position="4"/>
        <end position="243"/>
    </location>
</feature>
<comment type="catalytic activity">
    <reaction evidence="8">
        <text>L-seryl-[protein] + ATP = O-phospho-L-seryl-[protein] + ADP + H(+)</text>
        <dbReference type="Rhea" id="RHEA:17989"/>
        <dbReference type="Rhea" id="RHEA-COMP:9863"/>
        <dbReference type="Rhea" id="RHEA-COMP:11604"/>
        <dbReference type="ChEBI" id="CHEBI:15378"/>
        <dbReference type="ChEBI" id="CHEBI:29999"/>
        <dbReference type="ChEBI" id="CHEBI:30616"/>
        <dbReference type="ChEBI" id="CHEBI:83421"/>
        <dbReference type="ChEBI" id="CHEBI:456216"/>
        <dbReference type="EC" id="2.7.11.1"/>
    </reaction>
</comment>
<dbReference type="PROSITE" id="PS00107">
    <property type="entry name" value="PROTEIN_KINASE_ATP"/>
    <property type="match status" value="1"/>
</dbReference>
<comment type="caution">
    <text evidence="12">The sequence shown here is derived from an EMBL/GenBank/DDBJ whole genome shotgun (WGS) entry which is preliminary data.</text>
</comment>
<evidence type="ECO:0000256" key="1">
    <source>
        <dbReference type="ARBA" id="ARBA00012513"/>
    </source>
</evidence>
<dbReference type="InterPro" id="IPR011009">
    <property type="entry name" value="Kinase-like_dom_sf"/>
</dbReference>
<gene>
    <name evidence="12" type="ORF">CYMTET_28825</name>
</gene>
<evidence type="ECO:0000256" key="9">
    <source>
        <dbReference type="PROSITE-ProRule" id="PRU10141"/>
    </source>
</evidence>
<comment type="similarity">
    <text evidence="10">Belongs to the protein kinase superfamily.</text>
</comment>
<dbReference type="PROSITE" id="PS00108">
    <property type="entry name" value="PROTEIN_KINASE_ST"/>
    <property type="match status" value="1"/>
</dbReference>
<dbReference type="EC" id="2.7.11.1" evidence="1"/>
<comment type="catalytic activity">
    <reaction evidence="7">
        <text>L-threonyl-[protein] + ATP = O-phospho-L-threonyl-[protein] + ADP + H(+)</text>
        <dbReference type="Rhea" id="RHEA:46608"/>
        <dbReference type="Rhea" id="RHEA-COMP:11060"/>
        <dbReference type="Rhea" id="RHEA-COMP:11605"/>
        <dbReference type="ChEBI" id="CHEBI:15378"/>
        <dbReference type="ChEBI" id="CHEBI:30013"/>
        <dbReference type="ChEBI" id="CHEBI:30616"/>
        <dbReference type="ChEBI" id="CHEBI:61977"/>
        <dbReference type="ChEBI" id="CHEBI:456216"/>
        <dbReference type="EC" id="2.7.11.1"/>
    </reaction>
</comment>
<keyword evidence="5" id="KW-0418">Kinase</keyword>
<evidence type="ECO:0000313" key="12">
    <source>
        <dbReference type="EMBL" id="KAK3262311.1"/>
    </source>
</evidence>
<feature type="non-terminal residue" evidence="12">
    <location>
        <position position="243"/>
    </location>
</feature>
<dbReference type="GO" id="GO:0004674">
    <property type="term" value="F:protein serine/threonine kinase activity"/>
    <property type="evidence" value="ECO:0007669"/>
    <property type="project" value="UniProtKB-KW"/>
</dbReference>
<keyword evidence="4 9" id="KW-0547">Nucleotide-binding</keyword>
<dbReference type="EMBL" id="LGRX02016319">
    <property type="protein sequence ID" value="KAK3262311.1"/>
    <property type="molecule type" value="Genomic_DNA"/>
</dbReference>